<evidence type="ECO:0000256" key="2">
    <source>
        <dbReference type="ARBA" id="ARBA00022692"/>
    </source>
</evidence>
<comment type="subcellular location">
    <subcellularLocation>
        <location evidence="1">Mitochondrion membrane</location>
    </subcellularLocation>
</comment>
<dbReference type="GO" id="GO:0006754">
    <property type="term" value="P:ATP biosynthetic process"/>
    <property type="evidence" value="ECO:0007669"/>
    <property type="project" value="UniProtKB-KW"/>
</dbReference>
<evidence type="ECO:0000256" key="5">
    <source>
        <dbReference type="ARBA" id="ARBA00023136"/>
    </source>
</evidence>
<dbReference type="GO" id="GO:0031966">
    <property type="term" value="C:mitochondrial membrane"/>
    <property type="evidence" value="ECO:0007669"/>
    <property type="project" value="UniProtKB-SubCell"/>
</dbReference>
<evidence type="ECO:0000256" key="3">
    <source>
        <dbReference type="ARBA" id="ARBA00022989"/>
    </source>
</evidence>
<feature type="domain" description="ATP synthase YMF19-like N-terminal" evidence="8">
    <location>
        <begin position="2"/>
        <end position="71"/>
    </location>
</feature>
<keyword evidence="2 7" id="KW-0812">Transmembrane</keyword>
<evidence type="ECO:0000256" key="1">
    <source>
        <dbReference type="ARBA" id="ARBA00004325"/>
    </source>
</evidence>
<keyword evidence="4 9" id="KW-0496">Mitochondrion</keyword>
<dbReference type="EMBL" id="MF488959">
    <property type="protein sequence ID" value="ATN23371.1"/>
    <property type="molecule type" value="Genomic_DNA"/>
</dbReference>
<keyword evidence="3 7" id="KW-1133">Transmembrane helix</keyword>
<evidence type="ECO:0000259" key="8">
    <source>
        <dbReference type="Pfam" id="PF02326"/>
    </source>
</evidence>
<keyword evidence="6" id="KW-0066">ATP synthesis</keyword>
<keyword evidence="5 7" id="KW-0472">Membrane</keyword>
<dbReference type="GeneID" id="34927493"/>
<name>A0A2D1BN62_9FLOR</name>
<dbReference type="RefSeq" id="YP_009441362.1">
    <property type="nucleotide sequence ID" value="NC_036231.1"/>
</dbReference>
<feature type="transmembrane region" description="Helical" evidence="7">
    <location>
        <begin position="6"/>
        <end position="32"/>
    </location>
</feature>
<accession>A0A2D1BN62</accession>
<reference evidence="9" key="1">
    <citation type="submission" date="2017-07" db="EMBL/GenBank/DDBJ databases">
        <title>Mitochondrial of Lympha mucosa.</title>
        <authorList>
            <person name="Wolf D.I."/>
            <person name="Vis M.L."/>
            <person name="Evans J.R."/>
        </authorList>
    </citation>
    <scope>NUCLEOTIDE SEQUENCE</scope>
</reference>
<dbReference type="Pfam" id="PF02326">
    <property type="entry name" value="YMF19"/>
    <property type="match status" value="1"/>
</dbReference>
<proteinExistence type="predicted"/>
<geneLocation type="mitochondrion" evidence="9"/>
<protein>
    <submittedName>
        <fullName evidence="9">ATP synthase F0 subunit 8</fullName>
    </submittedName>
</protein>
<gene>
    <name evidence="9" type="primary">atp8</name>
</gene>
<organism evidence="9">
    <name type="scientific">Lympha mucosa</name>
    <dbReference type="NCBI Taxonomy" id="2045360"/>
    <lineage>
        <taxon>Eukaryota</taxon>
        <taxon>Rhodophyta</taxon>
        <taxon>Florideophyceae</taxon>
        <taxon>Nemaliophycidae</taxon>
        <taxon>Batrachospermales</taxon>
        <taxon>Batrachospermaceae</taxon>
        <taxon>Lympha</taxon>
    </lineage>
</organism>
<dbReference type="InterPro" id="IPR003319">
    <property type="entry name" value="YMF19-like_N"/>
</dbReference>
<evidence type="ECO:0000256" key="4">
    <source>
        <dbReference type="ARBA" id="ARBA00023128"/>
    </source>
</evidence>
<evidence type="ECO:0000256" key="6">
    <source>
        <dbReference type="ARBA" id="ARBA00023310"/>
    </source>
</evidence>
<sequence>MPQLDHIIIFTQIFWLFFSFLFLYIILTHFFLPRFLQALKSRSLVLECNSNENDEINSIFLLNQTVLNNTLNEQLLIVKSTLFNNVTSFDNKNFLDLHLTDSLILNSIFYTTLYCDNIILEKIRINSKIFNFIYRN</sequence>
<evidence type="ECO:0000256" key="7">
    <source>
        <dbReference type="SAM" id="Phobius"/>
    </source>
</evidence>
<dbReference type="AlphaFoldDB" id="A0A2D1BN62"/>
<evidence type="ECO:0000313" key="9">
    <source>
        <dbReference type="EMBL" id="ATN23371.1"/>
    </source>
</evidence>